<protein>
    <submittedName>
        <fullName evidence="3">Alpha/beta hydrolase</fullName>
    </submittedName>
</protein>
<dbReference type="PRINTS" id="PR00111">
    <property type="entry name" value="ABHYDROLASE"/>
</dbReference>
<dbReference type="OrthoDB" id="9808398at2"/>
<dbReference type="Gene3D" id="3.40.50.1820">
    <property type="entry name" value="alpha/beta hydrolase"/>
    <property type="match status" value="1"/>
</dbReference>
<reference evidence="3 4" key="1">
    <citation type="submission" date="2016-02" db="EMBL/GenBank/DDBJ databases">
        <title>Draft genome sequence of Polaribacter atrinae KACC17473.</title>
        <authorList>
            <person name="Shin S.-K."/>
            <person name="Yi H."/>
        </authorList>
    </citation>
    <scope>NUCLEOTIDE SEQUENCE [LARGE SCALE GENOMIC DNA]</scope>
    <source>
        <strain evidence="3 4">KACC 17473</strain>
    </source>
</reference>
<dbReference type="AlphaFoldDB" id="A0A176T9W6"/>
<comment type="caution">
    <text evidence="3">The sequence shown here is derived from an EMBL/GenBank/DDBJ whole genome shotgun (WGS) entry which is preliminary data.</text>
</comment>
<name>A0A176T9W6_9FLAO</name>
<evidence type="ECO:0000259" key="2">
    <source>
        <dbReference type="Pfam" id="PF00561"/>
    </source>
</evidence>
<dbReference type="RefSeq" id="WP_068450372.1">
    <property type="nucleotide sequence ID" value="NZ_CP150660.1"/>
</dbReference>
<organism evidence="3 4">
    <name type="scientific">Polaribacter atrinae</name>
    <dbReference type="NCBI Taxonomy" id="1333662"/>
    <lineage>
        <taxon>Bacteria</taxon>
        <taxon>Pseudomonadati</taxon>
        <taxon>Bacteroidota</taxon>
        <taxon>Flavobacteriia</taxon>
        <taxon>Flavobacteriales</taxon>
        <taxon>Flavobacteriaceae</taxon>
    </lineage>
</organism>
<dbReference type="Pfam" id="PF00561">
    <property type="entry name" value="Abhydrolase_1"/>
    <property type="match status" value="1"/>
</dbReference>
<keyword evidence="4" id="KW-1185">Reference proteome</keyword>
<evidence type="ECO:0000256" key="1">
    <source>
        <dbReference type="ARBA" id="ARBA00022801"/>
    </source>
</evidence>
<evidence type="ECO:0000313" key="3">
    <source>
        <dbReference type="EMBL" id="OAD44647.1"/>
    </source>
</evidence>
<dbReference type="SUPFAM" id="SSF53474">
    <property type="entry name" value="alpha/beta-Hydrolases"/>
    <property type="match status" value="1"/>
</dbReference>
<keyword evidence="1 3" id="KW-0378">Hydrolase</keyword>
<dbReference type="EMBL" id="LVWE01000041">
    <property type="protein sequence ID" value="OAD44647.1"/>
    <property type="molecule type" value="Genomic_DNA"/>
</dbReference>
<gene>
    <name evidence="3" type="ORF">LPB303_11645</name>
</gene>
<evidence type="ECO:0000313" key="4">
    <source>
        <dbReference type="Proteomes" id="UP000076923"/>
    </source>
</evidence>
<dbReference type="STRING" id="1333662.LPB303_11645"/>
<sequence>MSNNPILHSTIKGQGIPLLILHGYFGMSDNWKTLGNQFSETYQVHLIDQRNHGRSFHEDEFNYEVLVEDLYAYIQHYKLEKVYIIGHSMGGKTAMLFAVTYPELVDKLIVVDISPRQYQPHHNAILAGLNSIDFSKEDARGKVDKKLATLIPELGVRQFLLKNVYWKEKGQLAFRFNLESLTDNNPEVGEALPSFTVFEKDTLFLKGEKSNYITQDEEPIIEAHFPNSKIVEIKNAGHWLHAENPKQFYDEVSTFLK</sequence>
<proteinExistence type="predicted"/>
<dbReference type="InterPro" id="IPR000073">
    <property type="entry name" value="AB_hydrolase_1"/>
</dbReference>
<dbReference type="PANTHER" id="PTHR46118:SF4">
    <property type="entry name" value="PROTEIN ABHD11"/>
    <property type="match status" value="1"/>
</dbReference>
<feature type="domain" description="AB hydrolase-1" evidence="2">
    <location>
        <begin position="17"/>
        <end position="116"/>
    </location>
</feature>
<dbReference type="InterPro" id="IPR029058">
    <property type="entry name" value="AB_hydrolase_fold"/>
</dbReference>
<dbReference type="Proteomes" id="UP000076923">
    <property type="component" value="Unassembled WGS sequence"/>
</dbReference>
<dbReference type="GO" id="GO:0016787">
    <property type="term" value="F:hydrolase activity"/>
    <property type="evidence" value="ECO:0007669"/>
    <property type="project" value="UniProtKB-KW"/>
</dbReference>
<accession>A0A176T9W6</accession>
<dbReference type="PANTHER" id="PTHR46118">
    <property type="entry name" value="PROTEIN ABHD11"/>
    <property type="match status" value="1"/>
</dbReference>